<evidence type="ECO:0000313" key="3">
    <source>
        <dbReference type="Proteomes" id="UP000585905"/>
    </source>
</evidence>
<evidence type="ECO:0000313" key="2">
    <source>
        <dbReference type="EMBL" id="MBA8847421.1"/>
    </source>
</evidence>
<proteinExistence type="predicted"/>
<protein>
    <submittedName>
        <fullName evidence="2">Uncharacterized protein</fullName>
    </submittedName>
</protein>
<accession>A0A839E4X0</accession>
<sequence length="98" mass="10368">MRRREAALRRGFPIAIGSAIIGAAITLIIWAIATARALTLISLSGAPTPRRLAEAISATSLESELLLVGAGLLWLAAIVAVVTANRLSRLRSRAGQRR</sequence>
<feature type="transmembrane region" description="Helical" evidence="1">
    <location>
        <begin position="12"/>
        <end position="33"/>
    </location>
</feature>
<organism evidence="2 3">
    <name type="scientific">Microcella alkalica</name>
    <dbReference type="NCBI Taxonomy" id="355930"/>
    <lineage>
        <taxon>Bacteria</taxon>
        <taxon>Bacillati</taxon>
        <taxon>Actinomycetota</taxon>
        <taxon>Actinomycetes</taxon>
        <taxon>Micrococcales</taxon>
        <taxon>Microbacteriaceae</taxon>
        <taxon>Microcella</taxon>
    </lineage>
</organism>
<feature type="transmembrane region" description="Helical" evidence="1">
    <location>
        <begin position="65"/>
        <end position="88"/>
    </location>
</feature>
<keyword evidence="1" id="KW-0812">Transmembrane</keyword>
<dbReference type="RefSeq" id="WP_182490269.1">
    <property type="nucleotide sequence ID" value="NZ_BAAAOV010000014.1"/>
</dbReference>
<evidence type="ECO:0000256" key="1">
    <source>
        <dbReference type="SAM" id="Phobius"/>
    </source>
</evidence>
<keyword evidence="1" id="KW-1133">Transmembrane helix</keyword>
<gene>
    <name evidence="2" type="ORF">FHX53_001006</name>
</gene>
<dbReference type="Proteomes" id="UP000585905">
    <property type="component" value="Unassembled WGS sequence"/>
</dbReference>
<keyword evidence="3" id="KW-1185">Reference proteome</keyword>
<keyword evidence="1" id="KW-0472">Membrane</keyword>
<comment type="caution">
    <text evidence="2">The sequence shown here is derived from an EMBL/GenBank/DDBJ whole genome shotgun (WGS) entry which is preliminary data.</text>
</comment>
<dbReference type="EMBL" id="JACGWX010000002">
    <property type="protein sequence ID" value="MBA8847421.1"/>
    <property type="molecule type" value="Genomic_DNA"/>
</dbReference>
<name>A0A839E4X0_9MICO</name>
<dbReference type="AlphaFoldDB" id="A0A839E4X0"/>
<reference evidence="2 3" key="1">
    <citation type="submission" date="2020-07" db="EMBL/GenBank/DDBJ databases">
        <title>Sequencing the genomes of 1000 actinobacteria strains.</title>
        <authorList>
            <person name="Klenk H.-P."/>
        </authorList>
    </citation>
    <scope>NUCLEOTIDE SEQUENCE [LARGE SCALE GENOMIC DNA]</scope>
    <source>
        <strain evidence="2 3">DSM 19663</strain>
    </source>
</reference>